<feature type="region of interest" description="Disordered" evidence="1">
    <location>
        <begin position="400"/>
        <end position="459"/>
    </location>
</feature>
<sequence>MSIAINWPIGPFTLPPELLALEVTDAYLFSRYEDGSSERRIFCNVPLLEKELDQLEELTEYLCSLCVTLKRRMEPKRLRYLQTAAGNVKKAASMMMETERWRRSFFDKPIDDREIYKHLNLGFVYISGRDKLLRPCLVVRVTQMLRNGVDQNTSLRCVCFLMEFIIRYMLLPGKCESTVTLLDLENIGLMQFVPAVSRTRAIFGVLAEHYVGRSALTFVKSAPAALEGLIRGLVPEEKRRKIVYVQATDDIAKHFEAEQLEVQYGGRKPTITSFYPVNHLSSSYALAGTENYKLLASCHRCLGLPTIRGELWERGVPHAPLRYAAEAVQYFNALGLPPPENTMFPRKGQALESKALTGGSGGVHEMLFGIANLPSPVPEGTMQDMMADDYDLVMTHANEDSEGAGEAPFTKERRQRTGSTGSEATPMTDSSLVDSIEQQRPAEKSRKGARRRSKLGPRMTPERPVILVSGLHEEGQCSSTSVIRMELPGELPVPCPVFSAYSMATLPVGLCSSMNRRLLSFLPPVTGLAHTGYHRGISHAVERLAVLGKGISEARDGSTLLSNTRDLIKLLKRDSERLQKDGILSPQGALSLANKAASERVDHLEPGQCCELLFYLAEGRHWLPCDEGIVERLIKKGLSGERIPPKDLAIALHVTTVLGLENDKRTKRVIASAITALDLNSSTFHNIARLAVVLGACSTRNFISERLVQTLSEALLTCYPKQDLTTDTLNLASSALVSLCRALPREASVRGRGDLLDKLLGHKGEWSSIAVCDVLYSAYVLGRPMKDMVVVEEMLDSFDPAQVHSPDRLCRLLASVPATELPFVAQCSLPYIEVGQLSRSNALKVAHGLLAHASAFSETLNGVCDRLVSLANTMNHRHAWECMAICRGVQHDALLEASCRVLLAGKKVFTAANKELCDEVRSEVRRRLGRVPAVLQQLHEKVHEEDRADTEDDPKQAQRGRQRSSLGVDDDVKEDDSLFLDRELQCLRASARKSGVLGGDAASEGIGSIYESFCRSELVTMLEKMEAGHDPVEEANAILKQQRDNRREKQRNADDGPQVTGRSRKKRKPRNEREKRRLALFKMGSYQPFIFAKQQLEVLRAREVSIAKECWALRNPHVRRKRRAAEVRKNEEDHLRRMFTVS</sequence>
<dbReference type="EMBL" id="JABAHT010000345">
    <property type="protein sequence ID" value="KAF4657637.1"/>
    <property type="molecule type" value="Genomic_DNA"/>
</dbReference>
<comment type="caution">
    <text evidence="3">The sequence shown here is derived from an EMBL/GenBank/DDBJ whole genome shotgun (WGS) entry which is preliminary data.</text>
</comment>
<dbReference type="PANTHER" id="PTHR46818">
    <property type="entry name" value="DOMAIN-CONTAINING PROTEIN, PUTATIVE-RELATED"/>
    <property type="match status" value="1"/>
</dbReference>
<dbReference type="Gene3D" id="3.40.525.10">
    <property type="entry name" value="CRAL-TRIO lipid binding domain"/>
    <property type="match status" value="1"/>
</dbReference>
<dbReference type="OrthoDB" id="7777654at2759"/>
<dbReference type="AlphaFoldDB" id="A0A7J6LEH0"/>
<protein>
    <recommendedName>
        <fullName evidence="2">CRAL-TRIO domain-containing protein</fullName>
    </recommendedName>
</protein>
<reference evidence="3 4" key="1">
    <citation type="submission" date="2020-04" db="EMBL/GenBank/DDBJ databases">
        <title>Perkinsus olseni comparative genomics.</title>
        <authorList>
            <person name="Bogema D.R."/>
        </authorList>
    </citation>
    <scope>NUCLEOTIDE SEQUENCE [LARGE SCALE GENOMIC DNA]</scope>
    <source>
        <strain evidence="3">ATCC PRA-179</strain>
    </source>
</reference>
<feature type="compositionally biased region" description="Basic and acidic residues" evidence="1">
    <location>
        <begin position="1041"/>
        <end position="1054"/>
    </location>
</feature>
<dbReference type="Proteomes" id="UP000570595">
    <property type="component" value="Unassembled WGS sequence"/>
</dbReference>
<feature type="region of interest" description="Disordered" evidence="1">
    <location>
        <begin position="1041"/>
        <end position="1074"/>
    </location>
</feature>
<organism evidence="3 4">
    <name type="scientific">Perkinsus olseni</name>
    <name type="common">Perkinsus atlanticus</name>
    <dbReference type="NCBI Taxonomy" id="32597"/>
    <lineage>
        <taxon>Eukaryota</taxon>
        <taxon>Sar</taxon>
        <taxon>Alveolata</taxon>
        <taxon>Perkinsozoa</taxon>
        <taxon>Perkinsea</taxon>
        <taxon>Perkinsida</taxon>
        <taxon>Perkinsidae</taxon>
        <taxon>Perkinsus</taxon>
    </lineage>
</organism>
<dbReference type="PANTHER" id="PTHR46818:SF1">
    <property type="entry name" value="CHROMOSOME UNDETERMINED SCAFFOLD_125, WHOLE GENOME SHOTGUN SEQUENCE"/>
    <property type="match status" value="1"/>
</dbReference>
<dbReference type="InterPro" id="IPR036273">
    <property type="entry name" value="CRAL/TRIO_N_dom_sf"/>
</dbReference>
<dbReference type="Pfam" id="PF00650">
    <property type="entry name" value="CRAL_TRIO"/>
    <property type="match status" value="1"/>
</dbReference>
<dbReference type="PROSITE" id="PS50191">
    <property type="entry name" value="CRAL_TRIO"/>
    <property type="match status" value="1"/>
</dbReference>
<evidence type="ECO:0000313" key="3">
    <source>
        <dbReference type="EMBL" id="KAF4657637.1"/>
    </source>
</evidence>
<dbReference type="InterPro" id="IPR036865">
    <property type="entry name" value="CRAL-TRIO_dom_sf"/>
</dbReference>
<evidence type="ECO:0000256" key="1">
    <source>
        <dbReference type="SAM" id="MobiDB-lite"/>
    </source>
</evidence>
<gene>
    <name evidence="3" type="ORF">FOZ61_006147</name>
</gene>
<proteinExistence type="predicted"/>
<dbReference type="SUPFAM" id="SSF46938">
    <property type="entry name" value="CRAL/TRIO N-terminal domain"/>
    <property type="match status" value="1"/>
</dbReference>
<dbReference type="CDD" id="cd00170">
    <property type="entry name" value="SEC14"/>
    <property type="match status" value="1"/>
</dbReference>
<dbReference type="SMART" id="SM00516">
    <property type="entry name" value="SEC14"/>
    <property type="match status" value="1"/>
</dbReference>
<feature type="compositionally biased region" description="Polar residues" evidence="1">
    <location>
        <begin position="417"/>
        <end position="438"/>
    </location>
</feature>
<feature type="region of interest" description="Disordered" evidence="1">
    <location>
        <begin position="939"/>
        <end position="969"/>
    </location>
</feature>
<accession>A0A7J6LEH0</accession>
<evidence type="ECO:0000259" key="2">
    <source>
        <dbReference type="PROSITE" id="PS50191"/>
    </source>
</evidence>
<dbReference type="InterPro" id="IPR001251">
    <property type="entry name" value="CRAL-TRIO_dom"/>
</dbReference>
<feature type="domain" description="CRAL-TRIO" evidence="2">
    <location>
        <begin position="112"/>
        <end position="272"/>
    </location>
</feature>
<evidence type="ECO:0000313" key="4">
    <source>
        <dbReference type="Proteomes" id="UP000570595"/>
    </source>
</evidence>
<name>A0A7J6LEH0_PEROL</name>
<dbReference type="SUPFAM" id="SSF52087">
    <property type="entry name" value="CRAL/TRIO domain"/>
    <property type="match status" value="1"/>
</dbReference>